<protein>
    <submittedName>
        <fullName evidence="2">SGM_5486 family transporter-associated protein</fullName>
    </submittedName>
</protein>
<sequence>MSPVLEPNPQNSHKKLLLVLGAMLGVTVIVAVIASFASP</sequence>
<evidence type="ECO:0000313" key="3">
    <source>
        <dbReference type="Proteomes" id="UP001163064"/>
    </source>
</evidence>
<keyword evidence="1" id="KW-0812">Transmembrane</keyword>
<dbReference type="Proteomes" id="UP001163064">
    <property type="component" value="Unassembled WGS sequence"/>
</dbReference>
<keyword evidence="1" id="KW-0472">Membrane</keyword>
<evidence type="ECO:0000313" key="2">
    <source>
        <dbReference type="EMBL" id="MCX3063971.1"/>
    </source>
</evidence>
<name>A0ABT3U3S0_9ACTN</name>
<feature type="transmembrane region" description="Helical" evidence="1">
    <location>
        <begin position="16"/>
        <end position="37"/>
    </location>
</feature>
<dbReference type="EMBL" id="JAPHNL010000328">
    <property type="protein sequence ID" value="MCX3063971.1"/>
    <property type="molecule type" value="Genomic_DNA"/>
</dbReference>
<proteinExistence type="predicted"/>
<keyword evidence="3" id="KW-1185">Reference proteome</keyword>
<accession>A0ABT3U3S0</accession>
<comment type="caution">
    <text evidence="2">The sequence shown here is derived from an EMBL/GenBank/DDBJ whole genome shotgun (WGS) entry which is preliminary data.</text>
</comment>
<keyword evidence="1" id="KW-1133">Transmembrane helix</keyword>
<organism evidence="2 3">
    <name type="scientific">Streptomyces beihaiensis</name>
    <dbReference type="NCBI Taxonomy" id="2984495"/>
    <lineage>
        <taxon>Bacteria</taxon>
        <taxon>Bacillati</taxon>
        <taxon>Actinomycetota</taxon>
        <taxon>Actinomycetes</taxon>
        <taxon>Kitasatosporales</taxon>
        <taxon>Streptomycetaceae</taxon>
        <taxon>Streptomyces</taxon>
    </lineage>
</organism>
<dbReference type="RefSeq" id="WP_266605350.1">
    <property type="nucleotide sequence ID" value="NZ_JAPHNL010000328.1"/>
</dbReference>
<dbReference type="InterPro" id="IPR049750">
    <property type="entry name" value="SGM_5486-like-assoc"/>
</dbReference>
<reference evidence="2" key="1">
    <citation type="submission" date="2022-10" db="EMBL/GenBank/DDBJ databases">
        <title>Streptomyces beihaiensis sp. nov., a chitin degrading actinobacterium, isolated from shrimp pond soil.</title>
        <authorList>
            <person name="Xie J."/>
            <person name="Shen N."/>
        </authorList>
    </citation>
    <scope>NUCLEOTIDE SEQUENCE</scope>
    <source>
        <strain evidence="2">GXMU-J5</strain>
    </source>
</reference>
<gene>
    <name evidence="2" type="ORF">OFY01_30290</name>
</gene>
<dbReference type="NCBIfam" id="NF040912">
    <property type="entry name" value="SGM_5486_fam"/>
    <property type="match status" value="1"/>
</dbReference>
<evidence type="ECO:0000256" key="1">
    <source>
        <dbReference type="SAM" id="Phobius"/>
    </source>
</evidence>